<evidence type="ECO:0000313" key="3">
    <source>
        <dbReference type="EMBL" id="CAB3383857.1"/>
    </source>
</evidence>
<evidence type="ECO:0000256" key="1">
    <source>
        <dbReference type="PROSITE-ProRule" id="PRU10141"/>
    </source>
</evidence>
<organism evidence="3 4">
    <name type="scientific">Cloeon dipterum</name>
    <dbReference type="NCBI Taxonomy" id="197152"/>
    <lineage>
        <taxon>Eukaryota</taxon>
        <taxon>Metazoa</taxon>
        <taxon>Ecdysozoa</taxon>
        <taxon>Arthropoda</taxon>
        <taxon>Hexapoda</taxon>
        <taxon>Insecta</taxon>
        <taxon>Pterygota</taxon>
        <taxon>Palaeoptera</taxon>
        <taxon>Ephemeroptera</taxon>
        <taxon>Pisciforma</taxon>
        <taxon>Baetidae</taxon>
        <taxon>Cloeon</taxon>
    </lineage>
</organism>
<dbReference type="Gene3D" id="3.90.1200.10">
    <property type="match status" value="1"/>
</dbReference>
<evidence type="ECO:0000313" key="4">
    <source>
        <dbReference type="Proteomes" id="UP000494165"/>
    </source>
</evidence>
<dbReference type="GO" id="GO:0005524">
    <property type="term" value="F:ATP binding"/>
    <property type="evidence" value="ECO:0007669"/>
    <property type="project" value="UniProtKB-UniRule"/>
</dbReference>
<keyword evidence="1" id="KW-0547">Nucleotide-binding</keyword>
<proteinExistence type="predicted"/>
<keyword evidence="1" id="KW-0067">ATP-binding</keyword>
<dbReference type="Proteomes" id="UP000494165">
    <property type="component" value="Unassembled WGS sequence"/>
</dbReference>
<name>A0A8S1DSQ4_9INSE</name>
<dbReference type="PROSITE" id="PS00107">
    <property type="entry name" value="PROTEIN_KINASE_ATP"/>
    <property type="match status" value="1"/>
</dbReference>
<dbReference type="AlphaFoldDB" id="A0A8S1DSQ4"/>
<dbReference type="Pfam" id="PF02958">
    <property type="entry name" value="EcKL"/>
    <property type="match status" value="1"/>
</dbReference>
<dbReference type="InterPro" id="IPR011009">
    <property type="entry name" value="Kinase-like_dom_sf"/>
</dbReference>
<feature type="domain" description="CHK kinase-like" evidence="2">
    <location>
        <begin position="132"/>
        <end position="334"/>
    </location>
</feature>
<reference evidence="3 4" key="1">
    <citation type="submission" date="2020-04" db="EMBL/GenBank/DDBJ databases">
        <authorList>
            <person name="Alioto T."/>
            <person name="Alioto T."/>
            <person name="Gomez Garrido J."/>
        </authorList>
    </citation>
    <scope>NUCLEOTIDE SEQUENCE [LARGE SCALE GENOMIC DNA]</scope>
</reference>
<gene>
    <name evidence="3" type="ORF">CLODIP_2_CD09890</name>
</gene>
<accession>A0A8S1DSQ4</accession>
<feature type="binding site" evidence="1">
    <location>
        <position position="76"/>
    </location>
    <ligand>
        <name>ATP</name>
        <dbReference type="ChEBI" id="CHEBI:30616"/>
    </ligand>
</feature>
<sequence>MELAEDVKTSLQKLPSRRVQELVVEVLQELKWVGVEEIEVTPGSSLGDGLMALIYRVRATGRLARAEKARASFVVKHTPRNKARRDVFDVPMLFANEHSFYENVVPALSRHCGPLAVAKFFHSITDGEHDALILEDLKEQSFRLADRRKGLDLRHCRVVLAALARLHAASFVLKEKNAAAFEQLRPRVKDMFWDADREFAFKPFTTSCFEETLRTLKAYFGGDDHENKYIEAFLRLSERGYDFIAASVRSTASRLQVVTHGDCWTNNLLFKYADEQPDSPSDVRFLDYQLTRITTPAADVTYFLFTSPKCQTMTDNYDHLLNSYHASFSSILEQHHMDPEKIFSRRCLDEEMARMAPYGLTSAGIVVPAVCVPPEFTPDMDKVLGQTRDDFVQEYAKQMKADTPEARLQLASLLKHCVDRGFFKDL</sequence>
<dbReference type="PANTHER" id="PTHR11012:SF8">
    <property type="entry name" value="JUVENILE HORMONE-INDUCIBLE PROTEIN 26"/>
    <property type="match status" value="1"/>
</dbReference>
<protein>
    <recommendedName>
        <fullName evidence="2">CHK kinase-like domain-containing protein</fullName>
    </recommendedName>
</protein>
<dbReference type="InterPro" id="IPR004119">
    <property type="entry name" value="EcKL"/>
</dbReference>
<dbReference type="InterPro" id="IPR017441">
    <property type="entry name" value="Protein_kinase_ATP_BS"/>
</dbReference>
<dbReference type="SMART" id="SM00587">
    <property type="entry name" value="CHK"/>
    <property type="match status" value="1"/>
</dbReference>
<dbReference type="EMBL" id="CADEPI010000326">
    <property type="protein sequence ID" value="CAB3383857.1"/>
    <property type="molecule type" value="Genomic_DNA"/>
</dbReference>
<evidence type="ECO:0000259" key="2">
    <source>
        <dbReference type="SMART" id="SM00587"/>
    </source>
</evidence>
<dbReference type="PANTHER" id="PTHR11012">
    <property type="entry name" value="PROTEIN KINASE-LIKE DOMAIN-CONTAINING"/>
    <property type="match status" value="1"/>
</dbReference>
<keyword evidence="4" id="KW-1185">Reference proteome</keyword>
<dbReference type="InterPro" id="IPR015897">
    <property type="entry name" value="CHK_kinase-like"/>
</dbReference>
<comment type="caution">
    <text evidence="3">The sequence shown here is derived from an EMBL/GenBank/DDBJ whole genome shotgun (WGS) entry which is preliminary data.</text>
</comment>
<dbReference type="SUPFAM" id="SSF56112">
    <property type="entry name" value="Protein kinase-like (PK-like)"/>
    <property type="match status" value="1"/>
</dbReference>